<dbReference type="EMBL" id="FRAH01000025">
    <property type="protein sequence ID" value="SHK37825.1"/>
    <property type="molecule type" value="Genomic_DNA"/>
</dbReference>
<evidence type="ECO:0000259" key="3">
    <source>
        <dbReference type="Pfam" id="PF00149"/>
    </source>
</evidence>
<gene>
    <name evidence="4" type="ORF">SAMN02745138_01618</name>
</gene>
<keyword evidence="1" id="KW-0479">Metal-binding</keyword>
<organism evidence="4 5">
    <name type="scientific">Anaerotignum lactatifermentans DSM 14214</name>
    <dbReference type="NCBI Taxonomy" id="1121323"/>
    <lineage>
        <taxon>Bacteria</taxon>
        <taxon>Bacillati</taxon>
        <taxon>Bacillota</taxon>
        <taxon>Clostridia</taxon>
        <taxon>Lachnospirales</taxon>
        <taxon>Anaerotignaceae</taxon>
        <taxon>Anaerotignum</taxon>
    </lineage>
</organism>
<dbReference type="GO" id="GO:0008758">
    <property type="term" value="F:UDP-2,3-diacylglucosamine hydrolase activity"/>
    <property type="evidence" value="ECO:0007669"/>
    <property type="project" value="TreeGrafter"/>
</dbReference>
<dbReference type="PANTHER" id="PTHR31302:SF31">
    <property type="entry name" value="PHOSPHODIESTERASE YAEI"/>
    <property type="match status" value="1"/>
</dbReference>
<protein>
    <recommendedName>
        <fullName evidence="3">Calcineurin-like phosphoesterase domain-containing protein</fullName>
    </recommendedName>
</protein>
<keyword evidence="2" id="KW-0378">Hydrolase</keyword>
<dbReference type="RefSeq" id="WP_084730615.1">
    <property type="nucleotide sequence ID" value="NZ_FRAH01000025.1"/>
</dbReference>
<dbReference type="Pfam" id="PF00149">
    <property type="entry name" value="Metallophos"/>
    <property type="match status" value="1"/>
</dbReference>
<dbReference type="CDD" id="cd07385">
    <property type="entry name" value="MPP_YkuE_C"/>
    <property type="match status" value="1"/>
</dbReference>
<dbReference type="GO" id="GO:0009245">
    <property type="term" value="P:lipid A biosynthetic process"/>
    <property type="evidence" value="ECO:0007669"/>
    <property type="project" value="TreeGrafter"/>
</dbReference>
<dbReference type="GO" id="GO:0016020">
    <property type="term" value="C:membrane"/>
    <property type="evidence" value="ECO:0007669"/>
    <property type="project" value="GOC"/>
</dbReference>
<feature type="domain" description="Calcineurin-like phosphoesterase" evidence="3">
    <location>
        <begin position="43"/>
        <end position="208"/>
    </location>
</feature>
<dbReference type="InterPro" id="IPR051158">
    <property type="entry name" value="Metallophosphoesterase_sf"/>
</dbReference>
<keyword evidence="5" id="KW-1185">Reference proteome</keyword>
<accession>A0A1M6RZC6</accession>
<evidence type="ECO:0000256" key="2">
    <source>
        <dbReference type="ARBA" id="ARBA00022801"/>
    </source>
</evidence>
<proteinExistence type="predicted"/>
<dbReference type="PANTHER" id="PTHR31302">
    <property type="entry name" value="TRANSMEMBRANE PROTEIN WITH METALLOPHOSPHOESTERASE DOMAIN-RELATED"/>
    <property type="match status" value="1"/>
</dbReference>
<dbReference type="SUPFAM" id="SSF56300">
    <property type="entry name" value="Metallo-dependent phosphatases"/>
    <property type="match status" value="1"/>
</dbReference>
<dbReference type="OrthoDB" id="9780884at2"/>
<reference evidence="4 5" key="1">
    <citation type="submission" date="2016-11" db="EMBL/GenBank/DDBJ databases">
        <authorList>
            <person name="Jaros S."/>
            <person name="Januszkiewicz K."/>
            <person name="Wedrychowicz H."/>
        </authorList>
    </citation>
    <scope>NUCLEOTIDE SEQUENCE [LARGE SCALE GENOMIC DNA]</scope>
    <source>
        <strain evidence="4 5">DSM 14214</strain>
    </source>
</reference>
<dbReference type="GO" id="GO:0046872">
    <property type="term" value="F:metal ion binding"/>
    <property type="evidence" value="ECO:0007669"/>
    <property type="project" value="UniProtKB-KW"/>
</dbReference>
<evidence type="ECO:0000256" key="1">
    <source>
        <dbReference type="ARBA" id="ARBA00022723"/>
    </source>
</evidence>
<dbReference type="InterPro" id="IPR029052">
    <property type="entry name" value="Metallo-depent_PP-like"/>
</dbReference>
<evidence type="ECO:0000313" key="5">
    <source>
        <dbReference type="Proteomes" id="UP000183975"/>
    </source>
</evidence>
<dbReference type="InterPro" id="IPR004843">
    <property type="entry name" value="Calcineurin-like_PHP"/>
</dbReference>
<evidence type="ECO:0000313" key="4">
    <source>
        <dbReference type="EMBL" id="SHK37825.1"/>
    </source>
</evidence>
<name>A0A1M6RZC6_9FIRM</name>
<dbReference type="Gene3D" id="3.60.21.10">
    <property type="match status" value="1"/>
</dbReference>
<sequence length="273" mass="30293">MKKKGIFLLAGVLVIGILASALQTHLKVQIYKLESSKITSPVRLAVVTDLHSTIYGENQEKLVALLEAQEPDAILLSGDIADDEVPHDGTKQLLDAIGNTYPCFYVSGNHEHWSGEYEKIAEMIASYGVTVLEGETTKLDLNGNVIQIAGVNDPDKFSDFSEWESQLEQVKEERNDDDFTILLSHRPELVQWYAESGFDLVAAGHAHGGQVRIPFILNGLFAPNQGWFPEYAGGMYQLEKTTMVVSRGLCKNNLPRIWNPPEVVMVELVPNEV</sequence>
<dbReference type="AlphaFoldDB" id="A0A1M6RZC6"/>
<dbReference type="Proteomes" id="UP000183975">
    <property type="component" value="Unassembled WGS sequence"/>
</dbReference>